<comment type="caution">
    <text evidence="3">The sequence shown here is derived from an EMBL/GenBank/DDBJ whole genome shotgun (WGS) entry which is preliminary data.</text>
</comment>
<dbReference type="InterPro" id="IPR036643">
    <property type="entry name" value="RNApol_insert_sf"/>
</dbReference>
<dbReference type="Gene3D" id="3.30.1360.10">
    <property type="entry name" value="RNA polymerase, RBP11-like subunit"/>
    <property type="match status" value="1"/>
</dbReference>
<evidence type="ECO:0000256" key="2">
    <source>
        <dbReference type="ARBA" id="ARBA00023163"/>
    </source>
</evidence>
<dbReference type="PANTHER" id="PTHR11800:SF13">
    <property type="entry name" value="DNA-DIRECTED RNA POLYMERASES I AND III SUBUNIT RPAC1"/>
    <property type="match status" value="1"/>
</dbReference>
<dbReference type="InterPro" id="IPR050518">
    <property type="entry name" value="Rpo3/RPB3_RNA_Pol_subunit"/>
</dbReference>
<protein>
    <submittedName>
        <fullName evidence="3">Uncharacterized protein</fullName>
    </submittedName>
</protein>
<dbReference type="Gene3D" id="2.170.120.12">
    <property type="entry name" value="DNA-directed RNA polymerase, insert domain"/>
    <property type="match status" value="1"/>
</dbReference>
<organism evidence="3 4">
    <name type="scientific">Miscanthus lutarioriparius</name>
    <dbReference type="NCBI Taxonomy" id="422564"/>
    <lineage>
        <taxon>Eukaryota</taxon>
        <taxon>Viridiplantae</taxon>
        <taxon>Streptophyta</taxon>
        <taxon>Embryophyta</taxon>
        <taxon>Tracheophyta</taxon>
        <taxon>Spermatophyta</taxon>
        <taxon>Magnoliopsida</taxon>
        <taxon>Liliopsida</taxon>
        <taxon>Poales</taxon>
        <taxon>Poaceae</taxon>
        <taxon>PACMAD clade</taxon>
        <taxon>Panicoideae</taxon>
        <taxon>Andropogonodae</taxon>
        <taxon>Andropogoneae</taxon>
        <taxon>Saccharinae</taxon>
        <taxon>Miscanthus</taxon>
    </lineage>
</organism>
<dbReference type="GO" id="GO:0006351">
    <property type="term" value="P:DNA-templated transcription"/>
    <property type="evidence" value="ECO:0007669"/>
    <property type="project" value="InterPro"/>
</dbReference>
<keyword evidence="4" id="KW-1185">Reference proteome</keyword>
<dbReference type="Proteomes" id="UP000604825">
    <property type="component" value="Unassembled WGS sequence"/>
</dbReference>
<dbReference type="PANTHER" id="PTHR11800">
    <property type="entry name" value="DNA-DIRECTED RNA POLYMERASE"/>
    <property type="match status" value="1"/>
</dbReference>
<dbReference type="AlphaFoldDB" id="A0A811PSZ6"/>
<dbReference type="OrthoDB" id="270173at2759"/>
<dbReference type="EMBL" id="CAJGYO010000007">
    <property type="protein sequence ID" value="CAD6247712.1"/>
    <property type="molecule type" value="Genomic_DNA"/>
</dbReference>
<gene>
    <name evidence="3" type="ORF">NCGR_LOCUS31893</name>
</gene>
<dbReference type="GO" id="GO:0003899">
    <property type="term" value="F:DNA-directed RNA polymerase activity"/>
    <property type="evidence" value="ECO:0007669"/>
    <property type="project" value="TreeGrafter"/>
</dbReference>
<sequence>MGVDNSVSVEKFCKNFKIEINRLTEEDDMEFDMIGIDASIANAFEESSSQRLGLIPLHADPRLFDYISVKSSELEWLPEGSQLSMAAPAQSGDKQKTFTSFSQSQKEILEKPLGVKFKDITIARLGPGQAIELEAHAVKGS</sequence>
<dbReference type="InterPro" id="IPR036603">
    <property type="entry name" value="RBP11-like"/>
</dbReference>
<name>A0A811PSZ6_9POAL</name>
<evidence type="ECO:0000256" key="1">
    <source>
        <dbReference type="ARBA" id="ARBA00022478"/>
    </source>
</evidence>
<accession>A0A811PSZ6</accession>
<dbReference type="SUPFAM" id="SSF56553">
    <property type="entry name" value="Insert subdomain of RNA polymerase alpha subunit"/>
    <property type="match status" value="1"/>
</dbReference>
<dbReference type="GO" id="GO:0005666">
    <property type="term" value="C:RNA polymerase III complex"/>
    <property type="evidence" value="ECO:0007669"/>
    <property type="project" value="TreeGrafter"/>
</dbReference>
<evidence type="ECO:0000313" key="4">
    <source>
        <dbReference type="Proteomes" id="UP000604825"/>
    </source>
</evidence>
<proteinExistence type="predicted"/>
<dbReference type="GO" id="GO:0005736">
    <property type="term" value="C:RNA polymerase I complex"/>
    <property type="evidence" value="ECO:0007669"/>
    <property type="project" value="TreeGrafter"/>
</dbReference>
<dbReference type="GO" id="GO:0046983">
    <property type="term" value="F:protein dimerization activity"/>
    <property type="evidence" value="ECO:0007669"/>
    <property type="project" value="InterPro"/>
</dbReference>
<evidence type="ECO:0000313" key="3">
    <source>
        <dbReference type="EMBL" id="CAD6247712.1"/>
    </source>
</evidence>
<keyword evidence="2" id="KW-0804">Transcription</keyword>
<reference evidence="3" key="1">
    <citation type="submission" date="2020-10" db="EMBL/GenBank/DDBJ databases">
        <authorList>
            <person name="Han B."/>
            <person name="Lu T."/>
            <person name="Zhao Q."/>
            <person name="Huang X."/>
            <person name="Zhao Y."/>
        </authorList>
    </citation>
    <scope>NUCLEOTIDE SEQUENCE</scope>
</reference>
<keyword evidence="1" id="KW-0240">DNA-directed RNA polymerase</keyword>